<feature type="compositionally biased region" description="Low complexity" evidence="1">
    <location>
        <begin position="71"/>
        <end position="80"/>
    </location>
</feature>
<keyword evidence="3" id="KW-1185">Reference proteome</keyword>
<sequence>MGVNIVDYLGQCDARRHGHSTGGSSRRARLADRLAGSRWARPGVTGPVKPRRGGRLVNETAAAWRPRRAAGPRPANGLEV</sequence>
<evidence type="ECO:0000256" key="1">
    <source>
        <dbReference type="SAM" id="MobiDB-lite"/>
    </source>
</evidence>
<evidence type="ECO:0000313" key="3">
    <source>
        <dbReference type="Proteomes" id="UP000179769"/>
    </source>
</evidence>
<name>A0A1S1Q540_9ACTN</name>
<comment type="caution">
    <text evidence="2">The sequence shown here is derived from an EMBL/GenBank/DDBJ whole genome shotgun (WGS) entry which is preliminary data.</text>
</comment>
<dbReference type="Proteomes" id="UP000179769">
    <property type="component" value="Unassembled WGS sequence"/>
</dbReference>
<dbReference type="EMBL" id="MAXA01000213">
    <property type="protein sequence ID" value="OHV28222.1"/>
    <property type="molecule type" value="Genomic_DNA"/>
</dbReference>
<reference evidence="3" key="1">
    <citation type="submission" date="2016-07" db="EMBL/GenBank/DDBJ databases">
        <title>Frankia sp. NRRL B-16219 Genome sequencing.</title>
        <authorList>
            <person name="Ghodhbane-Gtari F."/>
            <person name="Swanson E."/>
            <person name="Gueddou A."/>
            <person name="Louati M."/>
            <person name="Nouioui I."/>
            <person name="Hezbri K."/>
            <person name="Abebe-Akele F."/>
            <person name="Simpson S."/>
            <person name="Morris K."/>
            <person name="Thomas K."/>
            <person name="Gtari M."/>
            <person name="Tisa L.S."/>
        </authorList>
    </citation>
    <scope>NUCLEOTIDE SEQUENCE [LARGE SCALE GENOMIC DNA]</scope>
    <source>
        <strain evidence="3">NRRL B-16219</strain>
    </source>
</reference>
<gene>
    <name evidence="2" type="ORF">BBK14_03395</name>
</gene>
<feature type="region of interest" description="Disordered" evidence="1">
    <location>
        <begin position="39"/>
        <end position="80"/>
    </location>
</feature>
<evidence type="ECO:0000313" key="2">
    <source>
        <dbReference type="EMBL" id="OHV28222.1"/>
    </source>
</evidence>
<proteinExistence type="predicted"/>
<organism evidence="2 3">
    <name type="scientific">Parafrankia soli</name>
    <dbReference type="NCBI Taxonomy" id="2599596"/>
    <lineage>
        <taxon>Bacteria</taxon>
        <taxon>Bacillati</taxon>
        <taxon>Actinomycetota</taxon>
        <taxon>Actinomycetes</taxon>
        <taxon>Frankiales</taxon>
        <taxon>Frankiaceae</taxon>
        <taxon>Parafrankia</taxon>
    </lineage>
</organism>
<dbReference type="AlphaFoldDB" id="A0A1S1Q540"/>
<accession>A0A1S1Q540</accession>
<protein>
    <submittedName>
        <fullName evidence="2">Uncharacterized protein</fullName>
    </submittedName>
</protein>